<dbReference type="GO" id="GO:0005789">
    <property type="term" value="C:endoplasmic reticulum membrane"/>
    <property type="evidence" value="ECO:0007669"/>
    <property type="project" value="UniProtKB-SubCell"/>
</dbReference>
<keyword evidence="4" id="KW-0378">Hydrolase</keyword>
<keyword evidence="7" id="KW-1133">Transmembrane helix</keyword>
<dbReference type="Pfam" id="PF03200">
    <property type="entry name" value="Glyco_hydro_63"/>
    <property type="match status" value="1"/>
</dbReference>
<dbReference type="GO" id="GO:0009311">
    <property type="term" value="P:oligosaccharide metabolic process"/>
    <property type="evidence" value="ECO:0007669"/>
    <property type="project" value="InterPro"/>
</dbReference>
<evidence type="ECO:0000256" key="1">
    <source>
        <dbReference type="ARBA" id="ARBA00004648"/>
    </source>
</evidence>
<evidence type="ECO:0000256" key="5">
    <source>
        <dbReference type="ARBA" id="ARBA00022824"/>
    </source>
</evidence>
<dbReference type="InterPro" id="IPR031335">
    <property type="entry name" value="Glyco_hydro_63_C"/>
</dbReference>
<evidence type="ECO:0000256" key="2">
    <source>
        <dbReference type="ARBA" id="ARBA00010833"/>
    </source>
</evidence>
<dbReference type="GO" id="GO:0006487">
    <property type="term" value="P:protein N-linked glycosylation"/>
    <property type="evidence" value="ECO:0007669"/>
    <property type="project" value="TreeGrafter"/>
</dbReference>
<evidence type="ECO:0000256" key="8">
    <source>
        <dbReference type="ARBA" id="ARBA00023136"/>
    </source>
</evidence>
<dbReference type="PANTHER" id="PTHR10412">
    <property type="entry name" value="MANNOSYL-OLIGOSACCHARIDE GLUCOSIDASE"/>
    <property type="match status" value="1"/>
</dbReference>
<keyword evidence="14" id="KW-1185">Reference proteome</keyword>
<dbReference type="SUPFAM" id="SSF48208">
    <property type="entry name" value="Six-hairpin glycosidases"/>
    <property type="match status" value="1"/>
</dbReference>
<dbReference type="Proteomes" id="UP000053240">
    <property type="component" value="Unassembled WGS sequence"/>
</dbReference>
<keyword evidence="3" id="KW-0812">Transmembrane</keyword>
<feature type="domain" description="Glycosyl hydrolase family 63 C-terminal" evidence="12">
    <location>
        <begin position="11"/>
        <end position="123"/>
    </location>
</feature>
<comment type="caution">
    <text evidence="13">The sequence shown here is derived from an EMBL/GenBank/DDBJ whole genome shotgun (WGS) entry which is preliminary data.</text>
</comment>
<comment type="subcellular location">
    <subcellularLocation>
        <location evidence="1">Endoplasmic reticulum membrane</location>
        <topology evidence="1">Single-pass type II membrane protein</topology>
    </subcellularLocation>
</comment>
<evidence type="ECO:0000256" key="4">
    <source>
        <dbReference type="ARBA" id="ARBA00022801"/>
    </source>
</evidence>
<evidence type="ECO:0000256" key="6">
    <source>
        <dbReference type="ARBA" id="ARBA00022968"/>
    </source>
</evidence>
<evidence type="ECO:0000256" key="9">
    <source>
        <dbReference type="ARBA" id="ARBA00023180"/>
    </source>
</evidence>
<evidence type="ECO:0000256" key="3">
    <source>
        <dbReference type="ARBA" id="ARBA00022692"/>
    </source>
</evidence>
<proteinExistence type="inferred from homology"/>
<evidence type="ECO:0000256" key="10">
    <source>
        <dbReference type="ARBA" id="ARBA00023295"/>
    </source>
</evidence>
<keyword evidence="8" id="KW-0472">Membrane</keyword>
<dbReference type="EC" id="3.2.1.106" evidence="11"/>
<evidence type="ECO:0000313" key="14">
    <source>
        <dbReference type="Proteomes" id="UP000053240"/>
    </source>
</evidence>
<evidence type="ECO:0000259" key="12">
    <source>
        <dbReference type="Pfam" id="PF03200"/>
    </source>
</evidence>
<comment type="similarity">
    <text evidence="2">Belongs to the glycosyl hydrolase 63 family.</text>
</comment>
<name>A0A0N1IQT0_PAPMA</name>
<dbReference type="AlphaFoldDB" id="A0A0N1IQT0"/>
<dbReference type="PANTHER" id="PTHR10412:SF11">
    <property type="entry name" value="MANNOSYL-OLIGOSACCHARIDE GLUCOSIDASE"/>
    <property type="match status" value="1"/>
</dbReference>
<sequence>MLYERLVLDYESFRFEATRDQLGDEELLNELHWSPTTQTYADYGLHTDGVKLVRQPAKSPNEPSRVVRSVSVPPKPKLVTSAFGYVSLFPMLLMVLKPESSKLGKILEDLDKPELLWSPYGLR</sequence>
<keyword evidence="5" id="KW-0256">Endoplasmic reticulum</keyword>
<keyword evidence="6" id="KW-0735">Signal-anchor</keyword>
<organism evidence="13 14">
    <name type="scientific">Papilio machaon</name>
    <name type="common">Old World swallowtail butterfly</name>
    <dbReference type="NCBI Taxonomy" id="76193"/>
    <lineage>
        <taxon>Eukaryota</taxon>
        <taxon>Metazoa</taxon>
        <taxon>Ecdysozoa</taxon>
        <taxon>Arthropoda</taxon>
        <taxon>Hexapoda</taxon>
        <taxon>Insecta</taxon>
        <taxon>Pterygota</taxon>
        <taxon>Neoptera</taxon>
        <taxon>Endopterygota</taxon>
        <taxon>Lepidoptera</taxon>
        <taxon>Glossata</taxon>
        <taxon>Ditrysia</taxon>
        <taxon>Papilionoidea</taxon>
        <taxon>Papilionidae</taxon>
        <taxon>Papilioninae</taxon>
        <taxon>Papilio</taxon>
    </lineage>
</organism>
<evidence type="ECO:0000313" key="13">
    <source>
        <dbReference type="EMBL" id="KPJ21273.1"/>
    </source>
</evidence>
<keyword evidence="9" id="KW-0325">Glycoprotein</keyword>
<evidence type="ECO:0000256" key="7">
    <source>
        <dbReference type="ARBA" id="ARBA00022989"/>
    </source>
</evidence>
<dbReference type="Gene3D" id="1.50.10.10">
    <property type="match status" value="1"/>
</dbReference>
<dbReference type="GO" id="GO:0004573">
    <property type="term" value="F:Glc3Man9GlcNAc2 oligosaccharide glucosidase activity"/>
    <property type="evidence" value="ECO:0007669"/>
    <property type="project" value="UniProtKB-EC"/>
</dbReference>
<reference evidence="13 14" key="1">
    <citation type="journal article" date="2015" name="Nat. Commun.">
        <title>Outbred genome sequencing and CRISPR/Cas9 gene editing in butterflies.</title>
        <authorList>
            <person name="Li X."/>
            <person name="Fan D."/>
            <person name="Zhang W."/>
            <person name="Liu G."/>
            <person name="Zhang L."/>
            <person name="Zhao L."/>
            <person name="Fang X."/>
            <person name="Chen L."/>
            <person name="Dong Y."/>
            <person name="Chen Y."/>
            <person name="Ding Y."/>
            <person name="Zhao R."/>
            <person name="Feng M."/>
            <person name="Zhu Y."/>
            <person name="Feng Y."/>
            <person name="Jiang X."/>
            <person name="Zhu D."/>
            <person name="Xiang H."/>
            <person name="Feng X."/>
            <person name="Li S."/>
            <person name="Wang J."/>
            <person name="Zhang G."/>
            <person name="Kronforst M.R."/>
            <person name="Wang W."/>
        </authorList>
    </citation>
    <scope>NUCLEOTIDE SEQUENCE [LARGE SCALE GENOMIC DNA]</scope>
    <source>
        <strain evidence="13">Ya'a_city_454_Pm</strain>
        <tissue evidence="13">Whole body</tissue>
    </source>
</reference>
<protein>
    <recommendedName>
        <fullName evidence="11">mannosyl-oligosaccharide glucosidase</fullName>
        <ecNumber evidence="11">3.2.1.106</ecNumber>
    </recommendedName>
</protein>
<dbReference type="InParanoid" id="A0A0N1IQT0"/>
<dbReference type="InterPro" id="IPR008928">
    <property type="entry name" value="6-hairpin_glycosidase_sf"/>
</dbReference>
<gene>
    <name evidence="13" type="ORF">RR48_00300</name>
</gene>
<evidence type="ECO:0000256" key="11">
    <source>
        <dbReference type="ARBA" id="ARBA00038888"/>
    </source>
</evidence>
<dbReference type="InterPro" id="IPR004888">
    <property type="entry name" value="Glycoside_hydrolase_63"/>
</dbReference>
<dbReference type="STRING" id="76193.A0A0N1IQT0"/>
<dbReference type="EMBL" id="LADJ01034768">
    <property type="protein sequence ID" value="KPJ21273.1"/>
    <property type="molecule type" value="Genomic_DNA"/>
</dbReference>
<keyword evidence="10" id="KW-0326">Glycosidase</keyword>
<accession>A0A0N1IQT0</accession>
<dbReference type="InterPro" id="IPR012341">
    <property type="entry name" value="6hp_glycosidase-like_sf"/>
</dbReference>